<sequence length="68" mass="7539">MGSTILGDCVRDSITGFEGTVISICQNLHNVDRICVVLHNLDQGKIVQEWFDADRLSVVDKSTMKCVN</sequence>
<comment type="caution">
    <text evidence="1">The sequence shown here is derived from an EMBL/GenBank/DDBJ whole genome shotgun (WGS) entry which is preliminary data.</text>
</comment>
<reference evidence="1" key="1">
    <citation type="journal article" date="2015" name="Nature">
        <title>Complex archaea that bridge the gap between prokaryotes and eukaryotes.</title>
        <authorList>
            <person name="Spang A."/>
            <person name="Saw J.H."/>
            <person name="Jorgensen S.L."/>
            <person name="Zaremba-Niedzwiedzka K."/>
            <person name="Martijn J."/>
            <person name="Lind A.E."/>
            <person name="van Eijk R."/>
            <person name="Schleper C."/>
            <person name="Guy L."/>
            <person name="Ettema T.J."/>
        </authorList>
    </citation>
    <scope>NUCLEOTIDE SEQUENCE</scope>
</reference>
<organism evidence="1">
    <name type="scientific">marine sediment metagenome</name>
    <dbReference type="NCBI Taxonomy" id="412755"/>
    <lineage>
        <taxon>unclassified sequences</taxon>
        <taxon>metagenomes</taxon>
        <taxon>ecological metagenomes</taxon>
    </lineage>
</organism>
<proteinExistence type="predicted"/>
<dbReference type="EMBL" id="LAZR01000129">
    <property type="protein sequence ID" value="KKN88342.1"/>
    <property type="molecule type" value="Genomic_DNA"/>
</dbReference>
<evidence type="ECO:0008006" key="2">
    <source>
        <dbReference type="Google" id="ProtNLM"/>
    </source>
</evidence>
<name>A0A0F9ULL9_9ZZZZ</name>
<dbReference type="AlphaFoldDB" id="A0A0F9ULL9"/>
<evidence type="ECO:0000313" key="1">
    <source>
        <dbReference type="EMBL" id="KKN88342.1"/>
    </source>
</evidence>
<protein>
    <recommendedName>
        <fullName evidence="2">PRC-barrel domain-containing protein</fullName>
    </recommendedName>
</protein>
<accession>A0A0F9ULL9</accession>
<gene>
    <name evidence="1" type="ORF">LCGC14_0249040</name>
</gene>